<dbReference type="Proteomes" id="UP000027120">
    <property type="component" value="Unassembled WGS sequence"/>
</dbReference>
<organism evidence="1 2">
    <name type="scientific">Citrus sinensis</name>
    <name type="common">Sweet orange</name>
    <name type="synonym">Citrus aurantium var. sinensis</name>
    <dbReference type="NCBI Taxonomy" id="2711"/>
    <lineage>
        <taxon>Eukaryota</taxon>
        <taxon>Viridiplantae</taxon>
        <taxon>Streptophyta</taxon>
        <taxon>Embryophyta</taxon>
        <taxon>Tracheophyta</taxon>
        <taxon>Spermatophyta</taxon>
        <taxon>Magnoliopsida</taxon>
        <taxon>eudicotyledons</taxon>
        <taxon>Gunneridae</taxon>
        <taxon>Pentapetalae</taxon>
        <taxon>rosids</taxon>
        <taxon>malvids</taxon>
        <taxon>Sapindales</taxon>
        <taxon>Rutaceae</taxon>
        <taxon>Aurantioideae</taxon>
        <taxon>Citrus</taxon>
    </lineage>
</organism>
<keyword evidence="2" id="KW-1185">Reference proteome</keyword>
<sequence length="112" mass="12367">MIFLVIGGINQGLICGHYMKKDESYESEFKDTISVFLPLRNGAIIDIESIQILTSPLTNKVCPSKGTISSFTCSQGATRHMTTQKKSMMEIESVGAAGKYDIGHVKKYFRGK</sequence>
<dbReference type="AlphaFoldDB" id="A0A067E3T9"/>
<gene>
    <name evidence="1" type="ORF">CISIN_1g033741mg</name>
</gene>
<evidence type="ECO:0000313" key="2">
    <source>
        <dbReference type="Proteomes" id="UP000027120"/>
    </source>
</evidence>
<dbReference type="EMBL" id="KK785104">
    <property type="protein sequence ID" value="KDO49698.1"/>
    <property type="molecule type" value="Genomic_DNA"/>
</dbReference>
<evidence type="ECO:0000313" key="1">
    <source>
        <dbReference type="EMBL" id="KDO49698.1"/>
    </source>
</evidence>
<proteinExistence type="predicted"/>
<protein>
    <submittedName>
        <fullName evidence="1">Uncharacterized protein</fullName>
    </submittedName>
</protein>
<accession>A0A067E3T9</accession>
<name>A0A067E3T9_CITSI</name>
<dbReference type="STRING" id="2711.A0A067E3T9"/>
<reference evidence="1 2" key="1">
    <citation type="submission" date="2014-04" db="EMBL/GenBank/DDBJ databases">
        <authorList>
            <consortium name="International Citrus Genome Consortium"/>
            <person name="Gmitter F."/>
            <person name="Chen C."/>
            <person name="Farmerie W."/>
            <person name="Harkins T."/>
            <person name="Desany B."/>
            <person name="Mohiuddin M."/>
            <person name="Kodira C."/>
            <person name="Borodovsky M."/>
            <person name="Lomsadze A."/>
            <person name="Burns P."/>
            <person name="Jenkins J."/>
            <person name="Prochnik S."/>
            <person name="Shu S."/>
            <person name="Chapman J."/>
            <person name="Pitluck S."/>
            <person name="Schmutz J."/>
            <person name="Rokhsar D."/>
        </authorList>
    </citation>
    <scope>NUCLEOTIDE SEQUENCE</scope>
</reference>